<feature type="signal peptide" evidence="3">
    <location>
        <begin position="1"/>
        <end position="19"/>
    </location>
</feature>
<evidence type="ECO:0000256" key="1">
    <source>
        <dbReference type="ARBA" id="ARBA00006625"/>
    </source>
</evidence>
<dbReference type="PANTHER" id="PTHR35527:SF2">
    <property type="entry name" value="HYDROLASE"/>
    <property type="match status" value="1"/>
</dbReference>
<dbReference type="InterPro" id="IPR029132">
    <property type="entry name" value="CBAH/NAAA_C"/>
</dbReference>
<sequence length="352" mass="39250">MKKFIALLFLPLLALSSNACSTFLLARDGKYYFGRNYDWVSGNGIVMVNARAVRKTSYNPDGGKATSWISKYGSISFNQFGKDFPHGGMNEKGLVVELMWLVETKYPNTDARSEINELQWIQYQLDNCATIDEVIATDKVIRIGRNNAAPLHFLVADENGRAATIEFINGKMVAHKGDKLPYPVLTNTIYEDAVSRLKNKPVNQWTSFGDNSVDRFASACQMIQQFQQTNNNTDPVDYSFSILNKVAQGDYTKWSIVYDISGRQVHFVTNGNQHRKSFSLDDFDFSCNKAPLALAMGSSATGPVSKYFSPLTFSQNKAVIERSALESKTHVQLSAPTIAGIADYYNSVLCLN</sequence>
<dbReference type="Proteomes" id="UP001155483">
    <property type="component" value="Unassembled WGS sequence"/>
</dbReference>
<accession>A0A9X3BJ56</accession>
<name>A0A9X3BJ56_9BACT</name>
<evidence type="ECO:0000259" key="4">
    <source>
        <dbReference type="Pfam" id="PF02275"/>
    </source>
</evidence>
<dbReference type="EMBL" id="JAOTIF010000032">
    <property type="protein sequence ID" value="MCU7552352.1"/>
    <property type="molecule type" value="Genomic_DNA"/>
</dbReference>
<dbReference type="AlphaFoldDB" id="A0A9X3BJ56"/>
<proteinExistence type="inferred from homology"/>
<evidence type="ECO:0000256" key="3">
    <source>
        <dbReference type="SAM" id="SignalP"/>
    </source>
</evidence>
<keyword evidence="2 5" id="KW-0378">Hydrolase</keyword>
<dbReference type="SUPFAM" id="SSF56235">
    <property type="entry name" value="N-terminal nucleophile aminohydrolases (Ntn hydrolases)"/>
    <property type="match status" value="1"/>
</dbReference>
<feature type="chain" id="PRO_5040725471" evidence="3">
    <location>
        <begin position="20"/>
        <end position="352"/>
    </location>
</feature>
<comment type="caution">
    <text evidence="5">The sequence shown here is derived from an EMBL/GenBank/DDBJ whole genome shotgun (WGS) entry which is preliminary data.</text>
</comment>
<comment type="similarity">
    <text evidence="1">Belongs to the peptidase C59 family.</text>
</comment>
<dbReference type="Pfam" id="PF02275">
    <property type="entry name" value="CBAH"/>
    <property type="match status" value="1"/>
</dbReference>
<evidence type="ECO:0000313" key="5">
    <source>
        <dbReference type="EMBL" id="MCU7552352.1"/>
    </source>
</evidence>
<keyword evidence="3" id="KW-0732">Signal</keyword>
<evidence type="ECO:0000313" key="6">
    <source>
        <dbReference type="Proteomes" id="UP001155483"/>
    </source>
</evidence>
<dbReference type="PANTHER" id="PTHR35527">
    <property type="entry name" value="CHOLOYLGLYCINE HYDROLASE"/>
    <property type="match status" value="1"/>
</dbReference>
<protein>
    <submittedName>
        <fullName evidence="5">Linear amide C-N hydrolase</fullName>
    </submittedName>
</protein>
<organism evidence="5 6">
    <name type="scientific">Paraflavisolibacter caeni</name>
    <dbReference type="NCBI Taxonomy" id="2982496"/>
    <lineage>
        <taxon>Bacteria</taxon>
        <taxon>Pseudomonadati</taxon>
        <taxon>Bacteroidota</taxon>
        <taxon>Chitinophagia</taxon>
        <taxon>Chitinophagales</taxon>
        <taxon>Chitinophagaceae</taxon>
        <taxon>Paraflavisolibacter</taxon>
    </lineage>
</organism>
<dbReference type="GO" id="GO:0016787">
    <property type="term" value="F:hydrolase activity"/>
    <property type="evidence" value="ECO:0007669"/>
    <property type="project" value="UniProtKB-KW"/>
</dbReference>
<feature type="domain" description="Choloylglycine hydrolase/NAAA C-terminal" evidence="4">
    <location>
        <begin position="21"/>
        <end position="229"/>
    </location>
</feature>
<dbReference type="InterPro" id="IPR029055">
    <property type="entry name" value="Ntn_hydrolases_N"/>
</dbReference>
<dbReference type="RefSeq" id="WP_279299787.1">
    <property type="nucleotide sequence ID" value="NZ_JAOTIF010000032.1"/>
</dbReference>
<gene>
    <name evidence="5" type="ORF">OCK74_24750</name>
</gene>
<dbReference type="Gene3D" id="3.60.60.10">
    <property type="entry name" value="Penicillin V Acylase, Chain A"/>
    <property type="match status" value="1"/>
</dbReference>
<evidence type="ECO:0000256" key="2">
    <source>
        <dbReference type="ARBA" id="ARBA00022801"/>
    </source>
</evidence>
<keyword evidence="6" id="KW-1185">Reference proteome</keyword>
<reference evidence="5" key="2">
    <citation type="submission" date="2023-04" db="EMBL/GenBank/DDBJ databases">
        <title>Paracnuella aquatica gen. nov., sp. nov., a member of the family Chitinophagaceae isolated from a hot spring.</title>
        <authorList>
            <person name="Wang C."/>
        </authorList>
    </citation>
    <scope>NUCLEOTIDE SEQUENCE</scope>
    <source>
        <strain evidence="5">LB-8</strain>
    </source>
</reference>
<dbReference type="InterPro" id="IPR052193">
    <property type="entry name" value="Peptidase_C59"/>
</dbReference>
<reference evidence="5" key="1">
    <citation type="submission" date="2022-09" db="EMBL/GenBank/DDBJ databases">
        <authorList>
            <person name="Yuan C."/>
            <person name="Ke Z."/>
        </authorList>
    </citation>
    <scope>NUCLEOTIDE SEQUENCE</scope>
    <source>
        <strain evidence="5">LB-8</strain>
    </source>
</reference>